<dbReference type="Gene3D" id="1.10.150.80">
    <property type="entry name" value="HRDC domain"/>
    <property type="match status" value="2"/>
</dbReference>
<dbReference type="Pfam" id="PF01612">
    <property type="entry name" value="DNA_pol_A_exo1"/>
    <property type="match status" value="1"/>
</dbReference>
<evidence type="ECO:0000313" key="2">
    <source>
        <dbReference type="EMBL" id="QNH96095.1"/>
    </source>
</evidence>
<keyword evidence="3" id="KW-1185">Reference proteome</keyword>
<dbReference type="InterPro" id="IPR012337">
    <property type="entry name" value="RNaseH-like_sf"/>
</dbReference>
<dbReference type="InterPro" id="IPR002562">
    <property type="entry name" value="3'-5'_exonuclease_dom"/>
</dbReference>
<dbReference type="SMART" id="SM00474">
    <property type="entry name" value="35EXOc"/>
    <property type="match status" value="1"/>
</dbReference>
<dbReference type="GO" id="GO:0003676">
    <property type="term" value="F:nucleic acid binding"/>
    <property type="evidence" value="ECO:0007669"/>
    <property type="project" value="InterPro"/>
</dbReference>
<dbReference type="Pfam" id="PF18305">
    <property type="entry name" value="DNA_pol_A_exoN"/>
    <property type="match status" value="1"/>
</dbReference>
<organism evidence="2 3">
    <name type="scientific">Corynebacterium anserum</name>
    <dbReference type="NCBI Taxonomy" id="2684406"/>
    <lineage>
        <taxon>Bacteria</taxon>
        <taxon>Bacillati</taxon>
        <taxon>Actinomycetota</taxon>
        <taxon>Actinomycetes</taxon>
        <taxon>Mycobacteriales</taxon>
        <taxon>Corynebacteriaceae</taxon>
        <taxon>Corynebacterium</taxon>
    </lineage>
</organism>
<reference evidence="2 3" key="1">
    <citation type="submission" date="2019-12" db="EMBL/GenBank/DDBJ databases">
        <title>Corynebacterium sp. nov., isolated from feces of the Anser Albifrons in China.</title>
        <authorList>
            <person name="Liu Q."/>
        </authorList>
    </citation>
    <scope>NUCLEOTIDE SEQUENCE [LARGE SCALE GENOMIC DNA]</scope>
    <source>
        <strain evidence="2 3">23H37-10</strain>
    </source>
</reference>
<dbReference type="PANTHER" id="PTHR47649">
    <property type="entry name" value="RIBONUCLEASE D"/>
    <property type="match status" value="1"/>
</dbReference>
<dbReference type="PANTHER" id="PTHR47649:SF1">
    <property type="entry name" value="RIBONUCLEASE D"/>
    <property type="match status" value="1"/>
</dbReference>
<dbReference type="InterPro" id="IPR010997">
    <property type="entry name" value="HRDC-like_sf"/>
</dbReference>
<dbReference type="InterPro" id="IPR051086">
    <property type="entry name" value="RNase_D-like"/>
</dbReference>
<feature type="domain" description="3'-5' exonuclease" evidence="1">
    <location>
        <begin position="27"/>
        <end position="194"/>
    </location>
</feature>
<dbReference type="InterPro" id="IPR041605">
    <property type="entry name" value="Exo_C"/>
</dbReference>
<evidence type="ECO:0000259" key="1">
    <source>
        <dbReference type="SMART" id="SM00474"/>
    </source>
</evidence>
<dbReference type="InterPro" id="IPR044876">
    <property type="entry name" value="HRDC_dom_sf"/>
</dbReference>
<dbReference type="GO" id="GO:0006139">
    <property type="term" value="P:nucleobase-containing compound metabolic process"/>
    <property type="evidence" value="ECO:0007669"/>
    <property type="project" value="InterPro"/>
</dbReference>
<dbReference type="SUPFAM" id="SSF53098">
    <property type="entry name" value="Ribonuclease H-like"/>
    <property type="match status" value="1"/>
</dbReference>
<dbReference type="GO" id="GO:0008408">
    <property type="term" value="F:3'-5' exonuclease activity"/>
    <property type="evidence" value="ECO:0007669"/>
    <property type="project" value="InterPro"/>
</dbReference>
<protein>
    <submittedName>
        <fullName evidence="2">Ribonuclease D</fullName>
    </submittedName>
</protein>
<dbReference type="AlphaFoldDB" id="A0A7G7YNM5"/>
<dbReference type="GO" id="GO:0000166">
    <property type="term" value="F:nucleotide binding"/>
    <property type="evidence" value="ECO:0007669"/>
    <property type="project" value="InterPro"/>
</dbReference>
<dbReference type="EMBL" id="CP046883">
    <property type="protein sequence ID" value="QNH96095.1"/>
    <property type="molecule type" value="Genomic_DNA"/>
</dbReference>
<dbReference type="Gene3D" id="3.30.420.10">
    <property type="entry name" value="Ribonuclease H-like superfamily/Ribonuclease H"/>
    <property type="match status" value="1"/>
</dbReference>
<dbReference type="Proteomes" id="UP000515275">
    <property type="component" value="Chromosome"/>
</dbReference>
<dbReference type="CDD" id="cd06142">
    <property type="entry name" value="RNaseD_exo"/>
    <property type="match status" value="1"/>
</dbReference>
<evidence type="ECO:0000313" key="3">
    <source>
        <dbReference type="Proteomes" id="UP000515275"/>
    </source>
</evidence>
<dbReference type="KEGG" id="cans:GP473_04970"/>
<proteinExistence type="predicted"/>
<sequence length="419" mass="46911">MPKVLPTLKPQGVRPTVHVSIPRDGIPPLLDNESALYDAAEKLQRGEGLIAVDTERAADYRYDDRAYLVQLRRPGCGTLLVDPTVSDAANAALGKVLNHSEWILHAAHTDLPYLTAIGWHPTRLHDTQITGRLLGLGQPGLSHMLEHFCGITINKDKGQEDWSARPLSEDLLAYAALDVEHLGELLAITLEQIDERGRRQWYVQECSSVLDRSIALPTPTWTDMKGLSALRSARSLAIARALWRVRDDYASTHNLSPHRIIKRKDILRIAQSPHQALDELHSLAIPATVQRRADIAVKEALHLPQRALPRLPRHPVAQIPAYTRWETDHPRAFMALEVLVNRTHTLAEELDLTMDTLATMKTLRTVAWETSRIKVDYSQDPVAVFESTVGTAMESQGSRPWQIDLIANSSIPALIDRLY</sequence>
<accession>A0A7G7YNM5</accession>
<dbReference type="SUPFAM" id="SSF47819">
    <property type="entry name" value="HRDC-like"/>
    <property type="match status" value="1"/>
</dbReference>
<gene>
    <name evidence="2" type="ORF">GP473_04970</name>
</gene>
<dbReference type="InterPro" id="IPR036397">
    <property type="entry name" value="RNaseH_sf"/>
</dbReference>
<name>A0A7G7YNM5_9CORY</name>